<evidence type="ECO:0000313" key="2">
    <source>
        <dbReference type="Proteomes" id="UP000259864"/>
    </source>
</evidence>
<organism evidence="1 2">
    <name type="scientific">Metamycoplasma alkalescens</name>
    <dbReference type="NCBI Taxonomy" id="45363"/>
    <lineage>
        <taxon>Bacteria</taxon>
        <taxon>Bacillati</taxon>
        <taxon>Mycoplasmatota</taxon>
        <taxon>Mycoplasmoidales</taxon>
        <taxon>Metamycoplasmataceae</taxon>
        <taxon>Metamycoplasma</taxon>
    </lineage>
</organism>
<reference evidence="2" key="1">
    <citation type="submission" date="2018-06" db="EMBL/GenBank/DDBJ databases">
        <authorList>
            <consortium name="Pathogen Informatics"/>
        </authorList>
    </citation>
    <scope>NUCLEOTIDE SEQUENCE [LARGE SCALE GENOMIC DNA]</scope>
    <source>
        <strain evidence="2">NCTC10135</strain>
    </source>
</reference>
<protein>
    <submittedName>
        <fullName evidence="1">Uncharacterized protein</fullName>
    </submittedName>
</protein>
<name>A0A3B0PA68_9BACT</name>
<dbReference type="AlphaFoldDB" id="A0A3B0PA68"/>
<sequence>MSKSSSLNSNLILFLCFLIKTIATERITAKKINPVSVPPMIFGMKFGSEGDGGVSIGEDELLSW</sequence>
<evidence type="ECO:0000313" key="1">
    <source>
        <dbReference type="EMBL" id="SYV90204.1"/>
    </source>
</evidence>
<dbReference type="KEGG" id="mala:NCTC10135_00722"/>
<dbReference type="EMBL" id="LS991949">
    <property type="protein sequence ID" value="SYV90204.1"/>
    <property type="molecule type" value="Genomic_DNA"/>
</dbReference>
<dbReference type="Proteomes" id="UP000259864">
    <property type="component" value="Chromosome 1"/>
</dbReference>
<accession>A0A3B0PA68</accession>
<gene>
    <name evidence="1" type="ORF">NCTC10135_00722</name>
</gene>
<proteinExistence type="predicted"/>
<feature type="non-terminal residue" evidence="1">
    <location>
        <position position="64"/>
    </location>
</feature>